<evidence type="ECO:0000313" key="2">
    <source>
        <dbReference type="Proteomes" id="UP000029223"/>
    </source>
</evidence>
<name>A0ABQ0J4Q7_9VIBR</name>
<organism evidence="1 2">
    <name type="scientific">Vibrio variabilis</name>
    <dbReference type="NCBI Taxonomy" id="990271"/>
    <lineage>
        <taxon>Bacteria</taxon>
        <taxon>Pseudomonadati</taxon>
        <taxon>Pseudomonadota</taxon>
        <taxon>Gammaproteobacteria</taxon>
        <taxon>Vibrionales</taxon>
        <taxon>Vibrionaceae</taxon>
        <taxon>Vibrio</taxon>
    </lineage>
</organism>
<sequence length="52" mass="5841">MQVVKEFGVDALNDEQMFPAIYARMVELVGKGEFSHKQRGGRDAKKATDIPM</sequence>
<protein>
    <submittedName>
        <fullName evidence="1">Uncharacterized protein</fullName>
    </submittedName>
</protein>
<keyword evidence="2" id="KW-1185">Reference proteome</keyword>
<reference evidence="2" key="2">
    <citation type="submission" date="2014-09" db="EMBL/GenBank/DDBJ databases">
        <authorList>
            <consortium name="NBRP consortium"/>
            <person name="Sawabe T."/>
            <person name="Meirelles P."/>
            <person name="Nakanishi M."/>
            <person name="Sayaka M."/>
            <person name="Hattori M."/>
            <person name="Ohkuma M."/>
        </authorList>
    </citation>
    <scope>NUCLEOTIDE SEQUENCE [LARGE SCALE GENOMIC DNA]</scope>
    <source>
        <strain evidence="2">JCM 19239</strain>
    </source>
</reference>
<dbReference type="Proteomes" id="UP000029223">
    <property type="component" value="Unassembled WGS sequence"/>
</dbReference>
<proteinExistence type="predicted"/>
<evidence type="ECO:0000313" key="1">
    <source>
        <dbReference type="EMBL" id="GAL23761.1"/>
    </source>
</evidence>
<dbReference type="EMBL" id="BBMS01000001">
    <property type="protein sequence ID" value="GAL23761.1"/>
    <property type="molecule type" value="Genomic_DNA"/>
</dbReference>
<reference evidence="2" key="1">
    <citation type="submission" date="2014-09" db="EMBL/GenBank/DDBJ databases">
        <title>Vibrio variabilis JCM 19239. (C206) whole genome shotgun sequence.</title>
        <authorList>
            <person name="Sawabe T."/>
            <person name="Meirelles P."/>
            <person name="Nakanishi M."/>
            <person name="Sayaka M."/>
            <person name="Hattori M."/>
            <person name="Ohkuma M."/>
        </authorList>
    </citation>
    <scope>NUCLEOTIDE SEQUENCE [LARGE SCALE GENOMIC DNA]</scope>
    <source>
        <strain evidence="2">JCM 19239</strain>
    </source>
</reference>
<gene>
    <name evidence="1" type="ORF">JCM19239_7715</name>
</gene>
<comment type="caution">
    <text evidence="1">The sequence shown here is derived from an EMBL/GenBank/DDBJ whole genome shotgun (WGS) entry which is preliminary data.</text>
</comment>
<accession>A0ABQ0J4Q7</accession>